<protein>
    <submittedName>
        <fullName evidence="2">ElyC/SanA/YdcF family protein</fullName>
    </submittedName>
</protein>
<dbReference type="EMBL" id="JAUJEB010000004">
    <property type="protein sequence ID" value="MDN5214183.1"/>
    <property type="molecule type" value="Genomic_DNA"/>
</dbReference>
<proteinExistence type="predicted"/>
<comment type="caution">
    <text evidence="2">The sequence shown here is derived from an EMBL/GenBank/DDBJ whole genome shotgun (WGS) entry which is preliminary data.</text>
</comment>
<evidence type="ECO:0000256" key="1">
    <source>
        <dbReference type="SAM" id="Phobius"/>
    </source>
</evidence>
<sequence>MGKVPIFYMAGLGLFKKKEIWVPTWKGVLLVTSLVLLLTFLFFLKINSFLSMNRPVEAEVLLVDDWLPDFAIEETLKEFNEKRYRKLIITGGRKVYGWNATKFESSAELLAAKIMERGIDSSKIQLIKVSPSPSNRTNTSSIATKAWLTTHPHDFKAINIVSVGSHARRSYYLFNKSLGEHCEVGIISINNIAYDQNKWWNSSYGVKEVITECLAYLYTLLFI</sequence>
<evidence type="ECO:0000313" key="3">
    <source>
        <dbReference type="Proteomes" id="UP001172083"/>
    </source>
</evidence>
<name>A0ABT8L8V7_9BACT</name>
<evidence type="ECO:0000313" key="2">
    <source>
        <dbReference type="EMBL" id="MDN5214183.1"/>
    </source>
</evidence>
<organism evidence="2 3">
    <name type="scientific">Agaribacillus aureus</name>
    <dbReference type="NCBI Taxonomy" id="3051825"/>
    <lineage>
        <taxon>Bacteria</taxon>
        <taxon>Pseudomonadati</taxon>
        <taxon>Bacteroidota</taxon>
        <taxon>Cytophagia</taxon>
        <taxon>Cytophagales</taxon>
        <taxon>Splendidivirgaceae</taxon>
        <taxon>Agaribacillus</taxon>
    </lineage>
</organism>
<keyword evidence="1" id="KW-0472">Membrane</keyword>
<keyword evidence="3" id="KW-1185">Reference proteome</keyword>
<accession>A0ABT8L8V7</accession>
<feature type="transmembrane region" description="Helical" evidence="1">
    <location>
        <begin position="20"/>
        <end position="44"/>
    </location>
</feature>
<keyword evidence="1" id="KW-0812">Transmembrane</keyword>
<dbReference type="Proteomes" id="UP001172083">
    <property type="component" value="Unassembled WGS sequence"/>
</dbReference>
<reference evidence="2" key="1">
    <citation type="submission" date="2023-06" db="EMBL/GenBank/DDBJ databases">
        <title>Genomic of Agaribacillus aureum.</title>
        <authorList>
            <person name="Wang G."/>
        </authorList>
    </citation>
    <scope>NUCLEOTIDE SEQUENCE</scope>
    <source>
        <strain evidence="2">BMA12</strain>
    </source>
</reference>
<dbReference type="RefSeq" id="WP_346759518.1">
    <property type="nucleotide sequence ID" value="NZ_JAUJEB010000004.1"/>
</dbReference>
<keyword evidence="1" id="KW-1133">Transmembrane helix</keyword>
<gene>
    <name evidence="2" type="ORF">QQ020_19050</name>
</gene>